<proteinExistence type="predicted"/>
<dbReference type="AlphaFoldDB" id="A0AA40G1B1"/>
<name>A0AA40G1B1_9HYME</name>
<dbReference type="EMBL" id="JAHYIQ010000009">
    <property type="protein sequence ID" value="KAK1129229.1"/>
    <property type="molecule type" value="Genomic_DNA"/>
</dbReference>
<feature type="region of interest" description="Disordered" evidence="1">
    <location>
        <begin position="78"/>
        <end position="97"/>
    </location>
</feature>
<organism evidence="2 3">
    <name type="scientific">Melipona bicolor</name>
    <dbReference type="NCBI Taxonomy" id="60889"/>
    <lineage>
        <taxon>Eukaryota</taxon>
        <taxon>Metazoa</taxon>
        <taxon>Ecdysozoa</taxon>
        <taxon>Arthropoda</taxon>
        <taxon>Hexapoda</taxon>
        <taxon>Insecta</taxon>
        <taxon>Pterygota</taxon>
        <taxon>Neoptera</taxon>
        <taxon>Endopterygota</taxon>
        <taxon>Hymenoptera</taxon>
        <taxon>Apocrita</taxon>
        <taxon>Aculeata</taxon>
        <taxon>Apoidea</taxon>
        <taxon>Anthophila</taxon>
        <taxon>Apidae</taxon>
        <taxon>Melipona</taxon>
    </lineage>
</organism>
<evidence type="ECO:0000313" key="2">
    <source>
        <dbReference type="EMBL" id="KAK1129229.1"/>
    </source>
</evidence>
<gene>
    <name evidence="2" type="ORF">K0M31_020358</name>
</gene>
<dbReference type="Proteomes" id="UP001177670">
    <property type="component" value="Unassembled WGS sequence"/>
</dbReference>
<reference evidence="2" key="1">
    <citation type="submission" date="2021-10" db="EMBL/GenBank/DDBJ databases">
        <title>Melipona bicolor Genome sequencing and assembly.</title>
        <authorList>
            <person name="Araujo N.S."/>
            <person name="Arias M.C."/>
        </authorList>
    </citation>
    <scope>NUCLEOTIDE SEQUENCE</scope>
    <source>
        <strain evidence="2">USP_2M_L1-L4_2017</strain>
        <tissue evidence="2">Whole body</tissue>
    </source>
</reference>
<accession>A0AA40G1B1</accession>
<comment type="caution">
    <text evidence="2">The sequence shown here is derived from an EMBL/GenBank/DDBJ whole genome shotgun (WGS) entry which is preliminary data.</text>
</comment>
<protein>
    <submittedName>
        <fullName evidence="2">Uncharacterized protein</fullName>
    </submittedName>
</protein>
<evidence type="ECO:0000313" key="3">
    <source>
        <dbReference type="Proteomes" id="UP001177670"/>
    </source>
</evidence>
<keyword evidence="3" id="KW-1185">Reference proteome</keyword>
<evidence type="ECO:0000256" key="1">
    <source>
        <dbReference type="SAM" id="MobiDB-lite"/>
    </source>
</evidence>
<sequence length="116" mass="13617">MQLVPRSNVPRFLKSVGDACRDTCWNISNYPVYILWYLLLEEILNLVLLVRLLDVYVRVEIFEGRSCQPIDQRSTDVGRKIRGTYPQSEDCGSRSRDSLLNLRPRSVSRREKTERQ</sequence>